<name>A0A4S2BND1_9LACO</name>
<evidence type="ECO:0000313" key="2">
    <source>
        <dbReference type="EMBL" id="TGY16557.1"/>
    </source>
</evidence>
<reference evidence="2 3" key="1">
    <citation type="submission" date="2019-04" db="EMBL/GenBank/DDBJ databases">
        <title>Microbes associate with the intestines of laboratory mice.</title>
        <authorList>
            <person name="Navarre W."/>
            <person name="Wong E."/>
            <person name="Huang K."/>
            <person name="Tropini C."/>
            <person name="Ng K."/>
            <person name="Yu B."/>
        </authorList>
    </citation>
    <scope>NUCLEOTIDE SEQUENCE [LARGE SCALE GENOMIC DNA]</scope>
    <source>
        <strain evidence="2 3">NM61_E11</strain>
    </source>
</reference>
<dbReference type="AlphaFoldDB" id="A0A4S2BND1"/>
<proteinExistence type="predicted"/>
<dbReference type="SUPFAM" id="SSF144010">
    <property type="entry name" value="CofE-like"/>
    <property type="match status" value="1"/>
</dbReference>
<evidence type="ECO:0000259" key="1">
    <source>
        <dbReference type="Pfam" id="PF01996"/>
    </source>
</evidence>
<accession>A0A4S2BND1</accession>
<gene>
    <name evidence="2" type="ORF">E5351_03060</name>
</gene>
<comment type="caution">
    <text evidence="2">The sequence shown here is derived from an EMBL/GenBank/DDBJ whole genome shotgun (WGS) entry which is preliminary data.</text>
</comment>
<dbReference type="Pfam" id="PF01996">
    <property type="entry name" value="F420_ligase"/>
    <property type="match status" value="1"/>
</dbReference>
<keyword evidence="2" id="KW-0436">Ligase</keyword>
<dbReference type="Proteomes" id="UP000309117">
    <property type="component" value="Unassembled WGS sequence"/>
</dbReference>
<dbReference type="Gene3D" id="3.90.1660.10">
    <property type="entry name" value="CofE-like domain"/>
    <property type="match status" value="1"/>
</dbReference>
<dbReference type="PANTHER" id="PTHR47917">
    <property type="match status" value="1"/>
</dbReference>
<dbReference type="Gene3D" id="3.30.1330.100">
    <property type="entry name" value="CofE-like"/>
    <property type="match status" value="1"/>
</dbReference>
<dbReference type="GO" id="GO:0052618">
    <property type="term" value="F:coenzyme F420-0:L-glutamate ligase activity"/>
    <property type="evidence" value="ECO:0007669"/>
    <property type="project" value="TreeGrafter"/>
</dbReference>
<evidence type="ECO:0000313" key="3">
    <source>
        <dbReference type="Proteomes" id="UP000309117"/>
    </source>
</evidence>
<dbReference type="PANTHER" id="PTHR47917:SF1">
    <property type="entry name" value="COENZYME F420:L-GLUTAMATE LIGASE"/>
    <property type="match status" value="1"/>
</dbReference>
<dbReference type="RefSeq" id="WP_135960390.1">
    <property type="nucleotide sequence ID" value="NZ_AQFR02000001.1"/>
</dbReference>
<protein>
    <submittedName>
        <fullName evidence="2">Glutamate ligase</fullName>
    </submittedName>
</protein>
<sequence>MITIEQLSNFPKITSKCDISQIIVDTIKNEKFSIKDGDILCIASKLLSKAEGNFINLNTIIPSNLAKNIHKKLPRKDPRLIQVIIDQTQDPTGKKLRIENNFIGAFLPNGLFLTSGGVDKYKDDIVLSLPHNCDKIARNIGVRIQQQLGAKVAIIITDSDGRIDKVGATQVAVGLYGINGLRRTTFRKKNNVETICDMLAAASGLIMGQRGSGFPLVKISGYKYEFNAETKLIDAIN</sequence>
<organism evidence="2 3">
    <name type="scientific">Lactobacillus intestinalis</name>
    <dbReference type="NCBI Taxonomy" id="151781"/>
    <lineage>
        <taxon>Bacteria</taxon>
        <taxon>Bacillati</taxon>
        <taxon>Bacillota</taxon>
        <taxon>Bacilli</taxon>
        <taxon>Lactobacillales</taxon>
        <taxon>Lactobacillaceae</taxon>
        <taxon>Lactobacillus</taxon>
    </lineage>
</organism>
<dbReference type="EMBL" id="SRYV01000004">
    <property type="protein sequence ID" value="TGY16557.1"/>
    <property type="molecule type" value="Genomic_DNA"/>
</dbReference>
<dbReference type="InterPro" id="IPR002847">
    <property type="entry name" value="F420-0_gamma-glut_ligase-dom"/>
</dbReference>
<feature type="domain" description="Coenzyme F420:L-glutamate ligase-like" evidence="1">
    <location>
        <begin position="10"/>
        <end position="221"/>
    </location>
</feature>